<comment type="caution">
    <text evidence="1">The sequence shown here is derived from an EMBL/GenBank/DDBJ whole genome shotgun (WGS) entry which is preliminary data.</text>
</comment>
<protein>
    <submittedName>
        <fullName evidence="1">Uncharacterized protein</fullName>
    </submittedName>
</protein>
<gene>
    <name evidence="1" type="ORF">EYF80_058195</name>
</gene>
<name>A0A4Z2ERU8_9TELE</name>
<reference evidence="1 2" key="1">
    <citation type="submission" date="2019-03" db="EMBL/GenBank/DDBJ databases">
        <title>First draft genome of Liparis tanakae, snailfish: a comprehensive survey of snailfish specific genes.</title>
        <authorList>
            <person name="Kim W."/>
            <person name="Song I."/>
            <person name="Jeong J.-H."/>
            <person name="Kim D."/>
            <person name="Kim S."/>
            <person name="Ryu S."/>
            <person name="Song J.Y."/>
            <person name="Lee S.K."/>
        </authorList>
    </citation>
    <scope>NUCLEOTIDE SEQUENCE [LARGE SCALE GENOMIC DNA]</scope>
    <source>
        <tissue evidence="1">Muscle</tissue>
    </source>
</reference>
<dbReference type="Proteomes" id="UP000314294">
    <property type="component" value="Unassembled WGS sequence"/>
</dbReference>
<evidence type="ECO:0000313" key="1">
    <source>
        <dbReference type="EMBL" id="TNN31646.1"/>
    </source>
</evidence>
<sequence>MSRSAMNRLGSLWYGHDAEVGSSGPIFQVLHAVVKKLVPGLHGFNGRFDRSEPFRVRSHVSVSVSRWLKEIPPPRSAR</sequence>
<evidence type="ECO:0000313" key="2">
    <source>
        <dbReference type="Proteomes" id="UP000314294"/>
    </source>
</evidence>
<proteinExistence type="predicted"/>
<keyword evidence="2" id="KW-1185">Reference proteome</keyword>
<organism evidence="1 2">
    <name type="scientific">Liparis tanakae</name>
    <name type="common">Tanaka's snailfish</name>
    <dbReference type="NCBI Taxonomy" id="230148"/>
    <lineage>
        <taxon>Eukaryota</taxon>
        <taxon>Metazoa</taxon>
        <taxon>Chordata</taxon>
        <taxon>Craniata</taxon>
        <taxon>Vertebrata</taxon>
        <taxon>Euteleostomi</taxon>
        <taxon>Actinopterygii</taxon>
        <taxon>Neopterygii</taxon>
        <taxon>Teleostei</taxon>
        <taxon>Neoteleostei</taxon>
        <taxon>Acanthomorphata</taxon>
        <taxon>Eupercaria</taxon>
        <taxon>Perciformes</taxon>
        <taxon>Cottioidei</taxon>
        <taxon>Cottales</taxon>
        <taxon>Liparidae</taxon>
        <taxon>Liparis</taxon>
    </lineage>
</organism>
<dbReference type="EMBL" id="SRLO01003268">
    <property type="protein sequence ID" value="TNN31646.1"/>
    <property type="molecule type" value="Genomic_DNA"/>
</dbReference>
<accession>A0A4Z2ERU8</accession>
<dbReference type="AlphaFoldDB" id="A0A4Z2ERU8"/>